<reference evidence="2 3" key="1">
    <citation type="submission" date="2020-04" db="EMBL/GenBank/DDBJ databases">
        <title>Chromosome-level genome assembly of a cyprinid fish Onychostoma macrolepis by integration of Nanopore Sequencing, Bionano and Hi-C technology.</title>
        <authorList>
            <person name="Wang D."/>
        </authorList>
    </citation>
    <scope>NUCLEOTIDE SEQUENCE [LARGE SCALE GENOMIC DNA]</scope>
    <source>
        <strain evidence="2">SWU-2019</strain>
        <tissue evidence="2">Muscle</tissue>
    </source>
</reference>
<dbReference type="GO" id="GO:0005525">
    <property type="term" value="F:GTP binding"/>
    <property type="evidence" value="ECO:0007669"/>
    <property type="project" value="InterPro"/>
</dbReference>
<dbReference type="Pfam" id="PF02212">
    <property type="entry name" value="GED"/>
    <property type="match status" value="2"/>
</dbReference>
<name>A0A7J6BJM1_9TELE</name>
<proteinExistence type="predicted"/>
<accession>A0A7J6BJM1</accession>
<sequence length="159" mass="18636">MEKMIYTQDPIYLKFLNEISDEKFSEDELPVFDIKSKYSEMLEAYYEIVVQRMSDQLPMMISFFMLKETAQLLSIDMLSLLDGANIVYQRLANYIPMVILLFILKEAAVMLRAHAMDLRDGADVVKLLVEDTEAGQKRADLHQRMERLRLAQERISIYL</sequence>
<dbReference type="GO" id="GO:0003924">
    <property type="term" value="F:GTPase activity"/>
    <property type="evidence" value="ECO:0007669"/>
    <property type="project" value="InterPro"/>
</dbReference>
<gene>
    <name evidence="2" type="ORF">G5714_024204</name>
</gene>
<protein>
    <recommendedName>
        <fullName evidence="1">GED domain-containing protein</fullName>
    </recommendedName>
</protein>
<dbReference type="PROSITE" id="PS51388">
    <property type="entry name" value="GED"/>
    <property type="match status" value="1"/>
</dbReference>
<dbReference type="InterPro" id="IPR020850">
    <property type="entry name" value="GED_dom"/>
</dbReference>
<evidence type="ECO:0000259" key="1">
    <source>
        <dbReference type="PROSITE" id="PS51388"/>
    </source>
</evidence>
<evidence type="ECO:0000313" key="2">
    <source>
        <dbReference type="EMBL" id="KAF4095126.1"/>
    </source>
</evidence>
<feature type="domain" description="GED" evidence="1">
    <location>
        <begin position="35"/>
        <end position="159"/>
    </location>
</feature>
<dbReference type="Proteomes" id="UP000579812">
    <property type="component" value="Unassembled WGS sequence"/>
</dbReference>
<dbReference type="EMBL" id="JAAMOB010000025">
    <property type="protein sequence ID" value="KAF4095126.1"/>
    <property type="molecule type" value="Genomic_DNA"/>
</dbReference>
<evidence type="ECO:0000313" key="3">
    <source>
        <dbReference type="Proteomes" id="UP000579812"/>
    </source>
</evidence>
<dbReference type="InterPro" id="IPR003130">
    <property type="entry name" value="GED"/>
</dbReference>
<comment type="caution">
    <text evidence="2">The sequence shown here is derived from an EMBL/GenBank/DDBJ whole genome shotgun (WGS) entry which is preliminary data.</text>
</comment>
<dbReference type="AlphaFoldDB" id="A0A7J6BJM1"/>
<keyword evidence="3" id="KW-1185">Reference proteome</keyword>
<organism evidence="2 3">
    <name type="scientific">Onychostoma macrolepis</name>
    <dbReference type="NCBI Taxonomy" id="369639"/>
    <lineage>
        <taxon>Eukaryota</taxon>
        <taxon>Metazoa</taxon>
        <taxon>Chordata</taxon>
        <taxon>Craniata</taxon>
        <taxon>Vertebrata</taxon>
        <taxon>Euteleostomi</taxon>
        <taxon>Actinopterygii</taxon>
        <taxon>Neopterygii</taxon>
        <taxon>Teleostei</taxon>
        <taxon>Ostariophysi</taxon>
        <taxon>Cypriniformes</taxon>
        <taxon>Cyprinidae</taxon>
        <taxon>Acrossocheilinae</taxon>
        <taxon>Onychostoma</taxon>
    </lineage>
</organism>
<dbReference type="Gene3D" id="1.20.120.1240">
    <property type="entry name" value="Dynamin, middle domain"/>
    <property type="match status" value="2"/>
</dbReference>